<dbReference type="Proteomes" id="UP001381693">
    <property type="component" value="Unassembled WGS sequence"/>
</dbReference>
<reference evidence="1 2" key="1">
    <citation type="submission" date="2023-11" db="EMBL/GenBank/DDBJ databases">
        <title>Halocaridina rubra genome assembly.</title>
        <authorList>
            <person name="Smith C."/>
        </authorList>
    </citation>
    <scope>NUCLEOTIDE SEQUENCE [LARGE SCALE GENOMIC DNA]</scope>
    <source>
        <strain evidence="1">EP-1</strain>
        <tissue evidence="1">Whole</tissue>
    </source>
</reference>
<name>A0AAN8X1Z7_HALRR</name>
<evidence type="ECO:0000313" key="2">
    <source>
        <dbReference type="Proteomes" id="UP001381693"/>
    </source>
</evidence>
<evidence type="ECO:0000313" key="1">
    <source>
        <dbReference type="EMBL" id="KAK7070594.1"/>
    </source>
</evidence>
<sequence length="129" mass="14574">MDKIVNHIASEDSPLTRNYNLSLGRLLLRNVGYTPIPTEEEIKKPGNQFPPSNCSKYQYDDESDIPGESHTHLCASSLARLLKRNAEYTPVPTDDEKIRITHEYIFDEGGLLIYSDGQSSLSSCTKERK</sequence>
<organism evidence="1 2">
    <name type="scientific">Halocaridina rubra</name>
    <name type="common">Hawaiian red shrimp</name>
    <dbReference type="NCBI Taxonomy" id="373956"/>
    <lineage>
        <taxon>Eukaryota</taxon>
        <taxon>Metazoa</taxon>
        <taxon>Ecdysozoa</taxon>
        <taxon>Arthropoda</taxon>
        <taxon>Crustacea</taxon>
        <taxon>Multicrustacea</taxon>
        <taxon>Malacostraca</taxon>
        <taxon>Eumalacostraca</taxon>
        <taxon>Eucarida</taxon>
        <taxon>Decapoda</taxon>
        <taxon>Pleocyemata</taxon>
        <taxon>Caridea</taxon>
        <taxon>Atyoidea</taxon>
        <taxon>Atyidae</taxon>
        <taxon>Halocaridina</taxon>
    </lineage>
</organism>
<dbReference type="AlphaFoldDB" id="A0AAN8X1Z7"/>
<proteinExistence type="predicted"/>
<dbReference type="EMBL" id="JAXCGZ010015297">
    <property type="protein sequence ID" value="KAK7070594.1"/>
    <property type="molecule type" value="Genomic_DNA"/>
</dbReference>
<protein>
    <submittedName>
        <fullName evidence="1">Uncharacterized protein</fullName>
    </submittedName>
</protein>
<comment type="caution">
    <text evidence="1">The sequence shown here is derived from an EMBL/GenBank/DDBJ whole genome shotgun (WGS) entry which is preliminary data.</text>
</comment>
<keyword evidence="2" id="KW-1185">Reference proteome</keyword>
<accession>A0AAN8X1Z7</accession>
<gene>
    <name evidence="1" type="ORF">SK128_021721</name>
</gene>